<dbReference type="KEGG" id="gtt:GUITHDRAFT_75987"/>
<reference evidence="5" key="3">
    <citation type="submission" date="2015-06" db="UniProtKB">
        <authorList>
            <consortium name="EnsemblProtists"/>
        </authorList>
    </citation>
    <scope>IDENTIFICATION</scope>
</reference>
<evidence type="ECO:0000256" key="3">
    <source>
        <dbReference type="PROSITE-ProRule" id="PRU00221"/>
    </source>
</evidence>
<dbReference type="PROSITE" id="PS50294">
    <property type="entry name" value="WD_REPEATS_REGION"/>
    <property type="match status" value="1"/>
</dbReference>
<dbReference type="InterPro" id="IPR050995">
    <property type="entry name" value="WD-F-box_domain-protein"/>
</dbReference>
<dbReference type="eggNOG" id="KOG0266">
    <property type="taxonomic scope" value="Eukaryota"/>
</dbReference>
<name>L1IUL2_GUITC</name>
<dbReference type="PANTHER" id="PTHR14604:SF3">
    <property type="entry name" value="SPERM-ASSOCIATED ANTIGEN 16 PROTEIN"/>
    <property type="match status" value="1"/>
</dbReference>
<dbReference type="InterPro" id="IPR015943">
    <property type="entry name" value="WD40/YVTN_repeat-like_dom_sf"/>
</dbReference>
<evidence type="ECO:0000256" key="2">
    <source>
        <dbReference type="ARBA" id="ARBA00022737"/>
    </source>
</evidence>
<evidence type="ECO:0000313" key="6">
    <source>
        <dbReference type="Proteomes" id="UP000011087"/>
    </source>
</evidence>
<dbReference type="InterPro" id="IPR019775">
    <property type="entry name" value="WD40_repeat_CS"/>
</dbReference>
<organism evidence="4">
    <name type="scientific">Guillardia theta (strain CCMP2712)</name>
    <name type="common">Cryptophyte</name>
    <dbReference type="NCBI Taxonomy" id="905079"/>
    <lineage>
        <taxon>Eukaryota</taxon>
        <taxon>Cryptophyceae</taxon>
        <taxon>Pyrenomonadales</taxon>
        <taxon>Geminigeraceae</taxon>
        <taxon>Guillardia</taxon>
    </lineage>
</organism>
<feature type="repeat" description="WD" evidence="3">
    <location>
        <begin position="49"/>
        <end position="90"/>
    </location>
</feature>
<dbReference type="Pfam" id="PF00400">
    <property type="entry name" value="WD40"/>
    <property type="match status" value="3"/>
</dbReference>
<dbReference type="PROSITE" id="PS00678">
    <property type="entry name" value="WD_REPEATS_1"/>
    <property type="match status" value="1"/>
</dbReference>
<evidence type="ECO:0000313" key="4">
    <source>
        <dbReference type="EMBL" id="EKX39918.1"/>
    </source>
</evidence>
<dbReference type="SMART" id="SM00320">
    <property type="entry name" value="WD40"/>
    <property type="match status" value="3"/>
</dbReference>
<dbReference type="EMBL" id="JH993035">
    <property type="protein sequence ID" value="EKX39918.1"/>
    <property type="molecule type" value="Genomic_DNA"/>
</dbReference>
<dbReference type="InterPro" id="IPR001680">
    <property type="entry name" value="WD40_rpt"/>
</dbReference>
<dbReference type="Proteomes" id="UP000011087">
    <property type="component" value="Unassembled WGS sequence"/>
</dbReference>
<dbReference type="PANTHER" id="PTHR14604">
    <property type="entry name" value="WD40 REPEAT PF20"/>
    <property type="match status" value="1"/>
</dbReference>
<keyword evidence="6" id="KW-1185">Reference proteome</keyword>
<dbReference type="InterPro" id="IPR036322">
    <property type="entry name" value="WD40_repeat_dom_sf"/>
</dbReference>
<evidence type="ECO:0000313" key="5">
    <source>
        <dbReference type="EnsemblProtists" id="EKX39918"/>
    </source>
</evidence>
<proteinExistence type="predicted"/>
<gene>
    <name evidence="4" type="ORF">GUITHDRAFT_75987</name>
</gene>
<dbReference type="PaxDb" id="55529-EKX39918"/>
<dbReference type="GeneID" id="17296681"/>
<dbReference type="EnsemblProtists" id="EKX39918">
    <property type="protein sequence ID" value="EKX39918"/>
    <property type="gene ID" value="GUITHDRAFT_75987"/>
</dbReference>
<dbReference type="RefSeq" id="XP_005826898.1">
    <property type="nucleotide sequence ID" value="XM_005826841.1"/>
</dbReference>
<feature type="repeat" description="WD" evidence="3">
    <location>
        <begin position="91"/>
        <end position="119"/>
    </location>
</feature>
<dbReference type="OrthoDB" id="538223at2759"/>
<dbReference type="STRING" id="905079.L1IUL2"/>
<dbReference type="HOGENOM" id="CLU_000288_57_30_1"/>
<evidence type="ECO:0000256" key="1">
    <source>
        <dbReference type="ARBA" id="ARBA00022574"/>
    </source>
</evidence>
<dbReference type="AlphaFoldDB" id="L1IUL2"/>
<keyword evidence="1 3" id="KW-0853">WD repeat</keyword>
<keyword evidence="2" id="KW-0677">Repeat</keyword>
<dbReference type="SUPFAM" id="SSF50978">
    <property type="entry name" value="WD40 repeat-like"/>
    <property type="match status" value="1"/>
</dbReference>
<protein>
    <submittedName>
        <fullName evidence="4 5">Uncharacterized protein</fullName>
    </submittedName>
</protein>
<dbReference type="Gene3D" id="2.130.10.10">
    <property type="entry name" value="YVTN repeat-like/Quinoprotein amine dehydrogenase"/>
    <property type="match status" value="1"/>
</dbReference>
<reference evidence="4 6" key="1">
    <citation type="journal article" date="2012" name="Nature">
        <title>Algal genomes reveal evolutionary mosaicism and the fate of nucleomorphs.</title>
        <authorList>
            <consortium name="DOE Joint Genome Institute"/>
            <person name="Curtis B.A."/>
            <person name="Tanifuji G."/>
            <person name="Burki F."/>
            <person name="Gruber A."/>
            <person name="Irimia M."/>
            <person name="Maruyama S."/>
            <person name="Arias M.C."/>
            <person name="Ball S.G."/>
            <person name="Gile G.H."/>
            <person name="Hirakawa Y."/>
            <person name="Hopkins J.F."/>
            <person name="Kuo A."/>
            <person name="Rensing S.A."/>
            <person name="Schmutz J."/>
            <person name="Symeonidi A."/>
            <person name="Elias M."/>
            <person name="Eveleigh R.J."/>
            <person name="Herman E.K."/>
            <person name="Klute M.J."/>
            <person name="Nakayama T."/>
            <person name="Obornik M."/>
            <person name="Reyes-Prieto A."/>
            <person name="Armbrust E.V."/>
            <person name="Aves S.J."/>
            <person name="Beiko R.G."/>
            <person name="Coutinho P."/>
            <person name="Dacks J.B."/>
            <person name="Durnford D.G."/>
            <person name="Fast N.M."/>
            <person name="Green B.R."/>
            <person name="Grisdale C.J."/>
            <person name="Hempel F."/>
            <person name="Henrissat B."/>
            <person name="Hoppner M.P."/>
            <person name="Ishida K."/>
            <person name="Kim E."/>
            <person name="Koreny L."/>
            <person name="Kroth P.G."/>
            <person name="Liu Y."/>
            <person name="Malik S.B."/>
            <person name="Maier U.G."/>
            <person name="McRose D."/>
            <person name="Mock T."/>
            <person name="Neilson J.A."/>
            <person name="Onodera N.T."/>
            <person name="Poole A.M."/>
            <person name="Pritham E.J."/>
            <person name="Richards T.A."/>
            <person name="Rocap G."/>
            <person name="Roy S.W."/>
            <person name="Sarai C."/>
            <person name="Schaack S."/>
            <person name="Shirato S."/>
            <person name="Slamovits C.H."/>
            <person name="Spencer D.F."/>
            <person name="Suzuki S."/>
            <person name="Worden A.Z."/>
            <person name="Zauner S."/>
            <person name="Barry K."/>
            <person name="Bell C."/>
            <person name="Bharti A.K."/>
            <person name="Crow J.A."/>
            <person name="Grimwood J."/>
            <person name="Kramer R."/>
            <person name="Lindquist E."/>
            <person name="Lucas S."/>
            <person name="Salamov A."/>
            <person name="McFadden G.I."/>
            <person name="Lane C.E."/>
            <person name="Keeling P.J."/>
            <person name="Gray M.W."/>
            <person name="Grigoriev I.V."/>
            <person name="Archibald J.M."/>
        </authorList>
    </citation>
    <scope>NUCLEOTIDE SEQUENCE</scope>
    <source>
        <strain evidence="4 6">CCMP2712</strain>
    </source>
</reference>
<reference evidence="6" key="2">
    <citation type="submission" date="2012-11" db="EMBL/GenBank/DDBJ databases">
        <authorList>
            <person name="Kuo A."/>
            <person name="Curtis B.A."/>
            <person name="Tanifuji G."/>
            <person name="Burki F."/>
            <person name="Gruber A."/>
            <person name="Irimia M."/>
            <person name="Maruyama S."/>
            <person name="Arias M.C."/>
            <person name="Ball S.G."/>
            <person name="Gile G.H."/>
            <person name="Hirakawa Y."/>
            <person name="Hopkins J.F."/>
            <person name="Rensing S.A."/>
            <person name="Schmutz J."/>
            <person name="Symeonidi A."/>
            <person name="Elias M."/>
            <person name="Eveleigh R.J."/>
            <person name="Herman E.K."/>
            <person name="Klute M.J."/>
            <person name="Nakayama T."/>
            <person name="Obornik M."/>
            <person name="Reyes-Prieto A."/>
            <person name="Armbrust E.V."/>
            <person name="Aves S.J."/>
            <person name="Beiko R.G."/>
            <person name="Coutinho P."/>
            <person name="Dacks J.B."/>
            <person name="Durnford D.G."/>
            <person name="Fast N.M."/>
            <person name="Green B.R."/>
            <person name="Grisdale C."/>
            <person name="Hempe F."/>
            <person name="Henrissat B."/>
            <person name="Hoppner M.P."/>
            <person name="Ishida K.-I."/>
            <person name="Kim E."/>
            <person name="Koreny L."/>
            <person name="Kroth P.G."/>
            <person name="Liu Y."/>
            <person name="Malik S.-B."/>
            <person name="Maier U.G."/>
            <person name="McRose D."/>
            <person name="Mock T."/>
            <person name="Neilson J.A."/>
            <person name="Onodera N.T."/>
            <person name="Poole A.M."/>
            <person name="Pritham E.J."/>
            <person name="Richards T.A."/>
            <person name="Rocap G."/>
            <person name="Roy S.W."/>
            <person name="Sarai C."/>
            <person name="Schaack S."/>
            <person name="Shirato S."/>
            <person name="Slamovits C.H."/>
            <person name="Spencer D.F."/>
            <person name="Suzuki S."/>
            <person name="Worden A.Z."/>
            <person name="Zauner S."/>
            <person name="Barry K."/>
            <person name="Bell C."/>
            <person name="Bharti A.K."/>
            <person name="Crow J.A."/>
            <person name="Grimwood J."/>
            <person name="Kramer R."/>
            <person name="Lindquist E."/>
            <person name="Lucas S."/>
            <person name="Salamov A."/>
            <person name="McFadden G.I."/>
            <person name="Lane C.E."/>
            <person name="Keeling P.J."/>
            <person name="Gray M.W."/>
            <person name="Grigoriev I.V."/>
            <person name="Archibald J.M."/>
        </authorList>
    </citation>
    <scope>NUCLEOTIDE SEQUENCE</scope>
    <source>
        <strain evidence="6">CCMP2712</strain>
    </source>
</reference>
<sequence length="124" mass="13429">MVRRPVATQAARLSVVQHDRSDVLATGGGDKRLKLWRSATPGISALSTLTGHSGDVVSCCFKPNTDLLVSGSEDRHIRVWDINSNECLQTLIGHTAEVCACSYDRDGSMLATASSDKTVGRREW</sequence>
<accession>L1IUL2</accession>
<dbReference type="PROSITE" id="PS50082">
    <property type="entry name" value="WD_REPEATS_2"/>
    <property type="match status" value="2"/>
</dbReference>
<dbReference type="OMA" id="RIHPRIP"/>